<sequence>MEMKKRVGPLAGARRVFLCCCGEANSTSRRCCSCRCITDSLDGISNTSRASKGDRTAGKMVAEKFADAVCLIQDSPFRILREQKNKLMESLS</sequence>
<gene>
    <name evidence="1" type="ORF">ODALV1_LOCUS1159</name>
</gene>
<reference evidence="1 2" key="1">
    <citation type="submission" date="2024-08" db="EMBL/GenBank/DDBJ databases">
        <authorList>
            <person name="Cucini C."/>
            <person name="Frati F."/>
        </authorList>
    </citation>
    <scope>NUCLEOTIDE SEQUENCE [LARGE SCALE GENOMIC DNA]</scope>
</reference>
<proteinExistence type="predicted"/>
<comment type="caution">
    <text evidence="1">The sequence shown here is derived from an EMBL/GenBank/DDBJ whole genome shotgun (WGS) entry which is preliminary data.</text>
</comment>
<name>A0ABP1PKV3_9HEXA</name>
<accession>A0ABP1PKV3</accession>
<keyword evidence="2" id="KW-1185">Reference proteome</keyword>
<evidence type="ECO:0000313" key="2">
    <source>
        <dbReference type="Proteomes" id="UP001642540"/>
    </source>
</evidence>
<organism evidence="1 2">
    <name type="scientific">Orchesella dallaii</name>
    <dbReference type="NCBI Taxonomy" id="48710"/>
    <lineage>
        <taxon>Eukaryota</taxon>
        <taxon>Metazoa</taxon>
        <taxon>Ecdysozoa</taxon>
        <taxon>Arthropoda</taxon>
        <taxon>Hexapoda</taxon>
        <taxon>Collembola</taxon>
        <taxon>Entomobryomorpha</taxon>
        <taxon>Entomobryoidea</taxon>
        <taxon>Orchesellidae</taxon>
        <taxon>Orchesellinae</taxon>
        <taxon>Orchesella</taxon>
    </lineage>
</organism>
<dbReference type="EMBL" id="CAXLJM020000004">
    <property type="protein sequence ID" value="CAL8070275.1"/>
    <property type="molecule type" value="Genomic_DNA"/>
</dbReference>
<protein>
    <submittedName>
        <fullName evidence="1">Uncharacterized protein</fullName>
    </submittedName>
</protein>
<evidence type="ECO:0000313" key="1">
    <source>
        <dbReference type="EMBL" id="CAL8070275.1"/>
    </source>
</evidence>
<dbReference type="Proteomes" id="UP001642540">
    <property type="component" value="Unassembled WGS sequence"/>
</dbReference>